<feature type="compositionally biased region" description="Polar residues" evidence="1">
    <location>
        <begin position="172"/>
        <end position="182"/>
    </location>
</feature>
<feature type="region of interest" description="Disordered" evidence="1">
    <location>
        <begin position="165"/>
        <end position="198"/>
    </location>
</feature>
<evidence type="ECO:0000256" key="1">
    <source>
        <dbReference type="SAM" id="MobiDB-lite"/>
    </source>
</evidence>
<feature type="compositionally biased region" description="Low complexity" evidence="1">
    <location>
        <begin position="26"/>
        <end position="44"/>
    </location>
</feature>
<dbReference type="EMBL" id="JASBNA010000015">
    <property type="protein sequence ID" value="KAK7686787.1"/>
    <property type="molecule type" value="Genomic_DNA"/>
</dbReference>
<reference evidence="2 3" key="1">
    <citation type="submission" date="2022-09" db="EMBL/GenBank/DDBJ databases">
        <authorList>
            <person name="Palmer J.M."/>
        </authorList>
    </citation>
    <scope>NUCLEOTIDE SEQUENCE [LARGE SCALE GENOMIC DNA]</scope>
    <source>
        <strain evidence="2 3">DSM 7382</strain>
    </source>
</reference>
<feature type="region of interest" description="Disordered" evidence="1">
    <location>
        <begin position="26"/>
        <end position="102"/>
    </location>
</feature>
<organism evidence="2 3">
    <name type="scientific">Cerrena zonata</name>
    <dbReference type="NCBI Taxonomy" id="2478898"/>
    <lineage>
        <taxon>Eukaryota</taxon>
        <taxon>Fungi</taxon>
        <taxon>Dikarya</taxon>
        <taxon>Basidiomycota</taxon>
        <taxon>Agaricomycotina</taxon>
        <taxon>Agaricomycetes</taxon>
        <taxon>Polyporales</taxon>
        <taxon>Cerrenaceae</taxon>
        <taxon>Cerrena</taxon>
    </lineage>
</organism>
<accession>A0AAW0GA48</accession>
<evidence type="ECO:0000313" key="3">
    <source>
        <dbReference type="Proteomes" id="UP001385951"/>
    </source>
</evidence>
<feature type="compositionally biased region" description="Acidic residues" evidence="1">
    <location>
        <begin position="77"/>
        <end position="94"/>
    </location>
</feature>
<feature type="compositionally biased region" description="Low complexity" evidence="1">
    <location>
        <begin position="184"/>
        <end position="198"/>
    </location>
</feature>
<protein>
    <submittedName>
        <fullName evidence="2">Uncharacterized protein</fullName>
    </submittedName>
</protein>
<evidence type="ECO:0000313" key="2">
    <source>
        <dbReference type="EMBL" id="KAK7686787.1"/>
    </source>
</evidence>
<dbReference type="AlphaFoldDB" id="A0AAW0GA48"/>
<proteinExistence type="predicted"/>
<name>A0AAW0GA48_9APHY</name>
<gene>
    <name evidence="2" type="ORF">QCA50_009858</name>
</gene>
<dbReference type="Proteomes" id="UP001385951">
    <property type="component" value="Unassembled WGS sequence"/>
</dbReference>
<comment type="caution">
    <text evidence="2">The sequence shown here is derived from an EMBL/GenBank/DDBJ whole genome shotgun (WGS) entry which is preliminary data.</text>
</comment>
<keyword evidence="3" id="KW-1185">Reference proteome</keyword>
<sequence length="198" mass="22118">MDPVEYALSQSVVEFLIQYAYKLLPNQNPDDNTTNNNNSDNSNINEKKSKSSSPNTENDDPSNDLKPPQPVFKLDTSDNDFDITDVTDNEDSNVDDTTNSDLDDVNFHSLNIDHNNNNNNNNNYPQTDIDSGSEFNFGHDHDHEDNFNFNHDNPGILNKLINQEEKNDAESDSLSNPPNSNVAIIVSTPSSSSVPKMK</sequence>